<sequence>MAMGPERSKPLHNFSLPCLKWGNQRFLRCVKVPPNAPEPSTLDRRSSRLQSKFDQSQQKQINHPASESPTPNPFHNSKRKSNTQNMDSENNIEAVHEKLMTDLRVAAKKLKVSIFEEQGGEDEAAANARPWNLRTRRAACKAPNEEERKFDSGSSPMKVGEAVATKEKPKPVSVDKNEKVKLSVSLSKEEVEQDFFALLGTRPPRRPKKRPRVVQRQLDSVFPGLWLTEVTTESYKVPDVPE</sequence>
<dbReference type="EMBL" id="CM039428">
    <property type="protein sequence ID" value="KAI4350929.1"/>
    <property type="molecule type" value="Genomic_DNA"/>
</dbReference>
<keyword evidence="2" id="KW-1185">Reference proteome</keyword>
<evidence type="ECO:0000313" key="2">
    <source>
        <dbReference type="Proteomes" id="UP000828941"/>
    </source>
</evidence>
<proteinExistence type="predicted"/>
<reference evidence="1 2" key="1">
    <citation type="journal article" date="2022" name="DNA Res.">
        <title>Chromosomal-level genome assembly of the orchid tree Bauhinia variegata (Leguminosae; Cercidoideae) supports the allotetraploid origin hypothesis of Bauhinia.</title>
        <authorList>
            <person name="Zhong Y."/>
            <person name="Chen Y."/>
            <person name="Zheng D."/>
            <person name="Pang J."/>
            <person name="Liu Y."/>
            <person name="Luo S."/>
            <person name="Meng S."/>
            <person name="Qian L."/>
            <person name="Wei D."/>
            <person name="Dai S."/>
            <person name="Zhou R."/>
        </authorList>
    </citation>
    <scope>NUCLEOTIDE SEQUENCE [LARGE SCALE GENOMIC DNA]</scope>
    <source>
        <strain evidence="1">BV-YZ2020</strain>
    </source>
</reference>
<name>A0ACB9PSV4_BAUVA</name>
<comment type="caution">
    <text evidence="1">The sequence shown here is derived from an EMBL/GenBank/DDBJ whole genome shotgun (WGS) entry which is preliminary data.</text>
</comment>
<protein>
    <submittedName>
        <fullName evidence="1">Uncharacterized protein</fullName>
    </submittedName>
</protein>
<evidence type="ECO:0000313" key="1">
    <source>
        <dbReference type="EMBL" id="KAI4350929.1"/>
    </source>
</evidence>
<accession>A0ACB9PSV4</accession>
<dbReference type="Proteomes" id="UP000828941">
    <property type="component" value="Chromosome 3"/>
</dbReference>
<gene>
    <name evidence="1" type="ORF">L6164_005332</name>
</gene>
<organism evidence="1 2">
    <name type="scientific">Bauhinia variegata</name>
    <name type="common">Purple orchid tree</name>
    <name type="synonym">Phanera variegata</name>
    <dbReference type="NCBI Taxonomy" id="167791"/>
    <lineage>
        <taxon>Eukaryota</taxon>
        <taxon>Viridiplantae</taxon>
        <taxon>Streptophyta</taxon>
        <taxon>Embryophyta</taxon>
        <taxon>Tracheophyta</taxon>
        <taxon>Spermatophyta</taxon>
        <taxon>Magnoliopsida</taxon>
        <taxon>eudicotyledons</taxon>
        <taxon>Gunneridae</taxon>
        <taxon>Pentapetalae</taxon>
        <taxon>rosids</taxon>
        <taxon>fabids</taxon>
        <taxon>Fabales</taxon>
        <taxon>Fabaceae</taxon>
        <taxon>Cercidoideae</taxon>
        <taxon>Cercideae</taxon>
        <taxon>Bauhiniinae</taxon>
        <taxon>Bauhinia</taxon>
    </lineage>
</organism>